<dbReference type="EMBL" id="NAJP01000075">
    <property type="protein sequence ID" value="TKA34904.1"/>
    <property type="molecule type" value="Genomic_DNA"/>
</dbReference>
<evidence type="ECO:0000256" key="1">
    <source>
        <dbReference type="SAM" id="Coils"/>
    </source>
</evidence>
<keyword evidence="1" id="KW-0175">Coiled coil</keyword>
<name>A0A4U0UHB1_9PEZI</name>
<evidence type="ECO:0000256" key="2">
    <source>
        <dbReference type="SAM" id="MobiDB-lite"/>
    </source>
</evidence>
<feature type="compositionally biased region" description="Basic and acidic residues" evidence="2">
    <location>
        <begin position="7"/>
        <end position="22"/>
    </location>
</feature>
<proteinExistence type="predicted"/>
<dbReference type="Proteomes" id="UP000310066">
    <property type="component" value="Unassembled WGS sequence"/>
</dbReference>
<reference evidence="3 4" key="1">
    <citation type="submission" date="2017-03" db="EMBL/GenBank/DDBJ databases">
        <title>Genomes of endolithic fungi from Antarctica.</title>
        <authorList>
            <person name="Coleine C."/>
            <person name="Masonjones S."/>
            <person name="Stajich J.E."/>
        </authorList>
    </citation>
    <scope>NUCLEOTIDE SEQUENCE [LARGE SCALE GENOMIC DNA]</scope>
    <source>
        <strain evidence="3 4">CCFEE 5311</strain>
    </source>
</reference>
<feature type="region of interest" description="Disordered" evidence="2">
    <location>
        <begin position="1"/>
        <end position="37"/>
    </location>
</feature>
<accession>A0A4U0UHB1</accession>
<feature type="coiled-coil region" evidence="1">
    <location>
        <begin position="38"/>
        <end position="121"/>
    </location>
</feature>
<sequence>MTLAGFKDGEVTEAGRETERAPRMQASGEKTDDGNKNNEQLHATIARLEAELAAEREKVKEARRELAEESKRLRRCEWKLKAREAGSNVWLDELEQQDEALKKKDEEMERLRHEVGCYEEAVSRVAMDLTLVQDKIRRGE</sequence>
<organism evidence="3 4">
    <name type="scientific">Friedmanniomyces endolithicus</name>
    <dbReference type="NCBI Taxonomy" id="329885"/>
    <lineage>
        <taxon>Eukaryota</taxon>
        <taxon>Fungi</taxon>
        <taxon>Dikarya</taxon>
        <taxon>Ascomycota</taxon>
        <taxon>Pezizomycotina</taxon>
        <taxon>Dothideomycetes</taxon>
        <taxon>Dothideomycetidae</taxon>
        <taxon>Mycosphaerellales</taxon>
        <taxon>Teratosphaeriaceae</taxon>
        <taxon>Friedmanniomyces</taxon>
    </lineage>
</organism>
<gene>
    <name evidence="3" type="ORF">B0A54_13867</name>
</gene>
<evidence type="ECO:0000313" key="3">
    <source>
        <dbReference type="EMBL" id="TKA34904.1"/>
    </source>
</evidence>
<evidence type="ECO:0000313" key="4">
    <source>
        <dbReference type="Proteomes" id="UP000310066"/>
    </source>
</evidence>
<protein>
    <submittedName>
        <fullName evidence="3">Uncharacterized protein</fullName>
    </submittedName>
</protein>
<dbReference type="AlphaFoldDB" id="A0A4U0UHB1"/>
<comment type="caution">
    <text evidence="3">The sequence shown here is derived from an EMBL/GenBank/DDBJ whole genome shotgun (WGS) entry which is preliminary data.</text>
</comment>
<dbReference type="OrthoDB" id="3902765at2759"/>